<gene>
    <name evidence="1" type="ORF">GU927_017480</name>
</gene>
<dbReference type="InterPro" id="IPR021955">
    <property type="entry name" value="DUF3572"/>
</dbReference>
<protein>
    <submittedName>
        <fullName evidence="1">DUF3572 domain-containing protein</fullName>
    </submittedName>
</protein>
<name>A0ABS6J7A7_9RHOB</name>
<comment type="caution">
    <text evidence="1">The sequence shown here is derived from an EMBL/GenBank/DDBJ whole genome shotgun (WGS) entry which is preliminary data.</text>
</comment>
<accession>A0ABS6J7A7</accession>
<reference evidence="1 2" key="1">
    <citation type="submission" date="2021-06" db="EMBL/GenBank/DDBJ databases">
        <title>Rhodobacteraceae bacterium strain HSP-20.</title>
        <authorList>
            <person name="Chen W.-M."/>
        </authorList>
    </citation>
    <scope>NUCLEOTIDE SEQUENCE [LARGE SCALE GENOMIC DNA]</scope>
    <source>
        <strain evidence="1 2">HSP-20</strain>
    </source>
</reference>
<sequence>MVCRFARDCCLRHHGSKFVTKQLTTGLRLREVGRVKVEAAETLALRVLGWLAGNDELFPVFLGATGAGIDGVARAAQSPEFLAAVLDFLLMDDAWVMAFCDAEGLAYGLPMQARAALPGGQVEHWT</sequence>
<proteinExistence type="predicted"/>
<evidence type="ECO:0000313" key="2">
    <source>
        <dbReference type="Proteomes" id="UP000731907"/>
    </source>
</evidence>
<dbReference type="Pfam" id="PF12096">
    <property type="entry name" value="DUF3572"/>
    <property type="match status" value="1"/>
</dbReference>
<organism evidence="1 2">
    <name type="scientific">Paragemmobacter amnigenus</name>
    <dbReference type="NCBI Taxonomy" id="2852097"/>
    <lineage>
        <taxon>Bacteria</taxon>
        <taxon>Pseudomonadati</taxon>
        <taxon>Pseudomonadota</taxon>
        <taxon>Alphaproteobacteria</taxon>
        <taxon>Rhodobacterales</taxon>
        <taxon>Paracoccaceae</taxon>
        <taxon>Paragemmobacter</taxon>
    </lineage>
</organism>
<evidence type="ECO:0000313" key="1">
    <source>
        <dbReference type="EMBL" id="MBU9699638.1"/>
    </source>
</evidence>
<dbReference type="EMBL" id="JAAATX020000013">
    <property type="protein sequence ID" value="MBU9699638.1"/>
    <property type="molecule type" value="Genomic_DNA"/>
</dbReference>
<dbReference type="Proteomes" id="UP000731907">
    <property type="component" value="Unassembled WGS sequence"/>
</dbReference>
<keyword evidence="2" id="KW-1185">Reference proteome</keyword>